<sequence length="753" mass="83864">MLSARLQGICLLSTNKHGSAPRQIHPMESEVATSSQAESVPYQHPITGYCYDAAMTLHTQHGIDPDGPDDHHPEKPQRITCIRAILAQKGLLQRMHQIPIRLVRTNEVMLVHTRDLVEKVAGLESMTDEHIAATAQFYEQLSLYVTQATSHAAALSCGGVIECALAVARGQVRNSFAIVRPPGHHAEPDEHMGFCFYNNVAVATRVVLNETPIKRVLILDWDVHHGNGTQLAFEDDPNVLYISIHRYDGGEFYPGGTYGSMNSVGTGPGRGKSVNIPWPEGNMGDADYMYAFLHIVMPIAYEFNPELVFISAGFDAAAGDTLGSCDVTPACYAHMTALLSTLAGGKLVVALEGGYNLDSISRSALAVASALLGDPLPELPRLEASEIAVEVVWQVARVQSKHWHCIQASSLEPGDVTDETHIHLPELFKSWRREHLKDFGLYEFPWAIPELDDYYNGQLLVRYPSSYSFLSTSAHTLPSGNISNQHTLVMFVHDFGNISTELLTMKQLDIKLENSWIIDTTRDFLKWCKSQDFSVIDLNMHPLVTVNEELPSEKERQATAKEAVIAAWDNLAELSDAREIVIVAHGTAGLSVMGLINERCKSIQNLRTKVKAVVQVCGMHTIPAVPRFQDEMRVWYFKNSMVILPKNHPIYHADTQIQRKHGQVQQSPEERVTLVMRTSLPIIQQFISARVTPRSELVDGIRRRAAAPARRLYLSPISPLKPLSLLPRLSFYIFALYLYILCCRGFGLLLALW</sequence>
<dbReference type="PANTHER" id="PTHR10625:SF5">
    <property type="entry name" value="HISTONE DEACETYLASE"/>
    <property type="match status" value="1"/>
</dbReference>
<evidence type="ECO:0000256" key="7">
    <source>
        <dbReference type="ARBA" id="ARBA00023015"/>
    </source>
</evidence>
<gene>
    <name evidence="14" type="ORF">RDB_LOCUS78565</name>
</gene>
<evidence type="ECO:0000259" key="12">
    <source>
        <dbReference type="Pfam" id="PF00850"/>
    </source>
</evidence>
<keyword evidence="11" id="KW-0812">Transmembrane</keyword>
<dbReference type="AlphaFoldDB" id="A0A8H3E512"/>
<dbReference type="PANTHER" id="PTHR10625">
    <property type="entry name" value="HISTONE DEACETYLASE HDAC1-RELATED"/>
    <property type="match status" value="1"/>
</dbReference>
<feature type="transmembrane region" description="Helical" evidence="11">
    <location>
        <begin position="729"/>
        <end position="752"/>
    </location>
</feature>
<evidence type="ECO:0000256" key="2">
    <source>
        <dbReference type="ARBA" id="ARBA00007738"/>
    </source>
</evidence>
<comment type="similarity">
    <text evidence="2">Belongs to the histone deacetylase family. HD type 2 subfamily.</text>
</comment>
<dbReference type="EMBL" id="CAJNJQ010001592">
    <property type="protein sequence ID" value="CAE7144324.1"/>
    <property type="molecule type" value="Genomic_DNA"/>
</dbReference>
<dbReference type="InterPro" id="IPR023696">
    <property type="entry name" value="Ureohydrolase_dom_sf"/>
</dbReference>
<dbReference type="FunFam" id="3.40.800.20:FF:000005">
    <property type="entry name" value="histone deacetylase 6"/>
    <property type="match status" value="1"/>
</dbReference>
<evidence type="ECO:0000256" key="3">
    <source>
        <dbReference type="ARBA" id="ARBA00012111"/>
    </source>
</evidence>
<comment type="catalytic activity">
    <reaction evidence="10">
        <text>N(6)-acetyl-L-lysyl-[histone] + H2O = L-lysyl-[histone] + acetate</text>
        <dbReference type="Rhea" id="RHEA:58196"/>
        <dbReference type="Rhea" id="RHEA-COMP:9845"/>
        <dbReference type="Rhea" id="RHEA-COMP:11338"/>
        <dbReference type="ChEBI" id="CHEBI:15377"/>
        <dbReference type="ChEBI" id="CHEBI:29969"/>
        <dbReference type="ChEBI" id="CHEBI:30089"/>
        <dbReference type="ChEBI" id="CHEBI:61930"/>
        <dbReference type="EC" id="3.5.1.98"/>
    </reaction>
</comment>
<dbReference type="GO" id="GO:0141221">
    <property type="term" value="F:histone deacetylase activity, hydrolytic mechanism"/>
    <property type="evidence" value="ECO:0007669"/>
    <property type="project" value="UniProtKB-EC"/>
</dbReference>
<evidence type="ECO:0000256" key="11">
    <source>
        <dbReference type="SAM" id="Phobius"/>
    </source>
</evidence>
<evidence type="ECO:0000259" key="13">
    <source>
        <dbReference type="Pfam" id="PF09757"/>
    </source>
</evidence>
<evidence type="ECO:0000256" key="6">
    <source>
        <dbReference type="ARBA" id="ARBA00022853"/>
    </source>
</evidence>
<dbReference type="PRINTS" id="PR01270">
    <property type="entry name" value="HDASUPER"/>
</dbReference>
<protein>
    <recommendedName>
        <fullName evidence="3">histone deacetylase</fullName>
        <ecNumber evidence="3">3.5.1.98</ecNumber>
    </recommendedName>
</protein>
<reference evidence="14" key="1">
    <citation type="submission" date="2021-01" db="EMBL/GenBank/DDBJ databases">
        <authorList>
            <person name="Kaushik A."/>
        </authorList>
    </citation>
    <scope>NUCLEOTIDE SEQUENCE</scope>
    <source>
        <strain evidence="14">AG5</strain>
    </source>
</reference>
<evidence type="ECO:0000256" key="4">
    <source>
        <dbReference type="ARBA" id="ARBA00022491"/>
    </source>
</evidence>
<keyword evidence="5" id="KW-0378">Hydrolase</keyword>
<dbReference type="SUPFAM" id="SSF52768">
    <property type="entry name" value="Arginase/deacetylase"/>
    <property type="match status" value="1"/>
</dbReference>
<comment type="caution">
    <text evidence="14">The sequence shown here is derived from an EMBL/GenBank/DDBJ whole genome shotgun (WGS) entry which is preliminary data.</text>
</comment>
<evidence type="ECO:0000256" key="5">
    <source>
        <dbReference type="ARBA" id="ARBA00022801"/>
    </source>
</evidence>
<name>A0A8H3E512_9AGAM</name>
<organism evidence="14 15">
    <name type="scientific">Rhizoctonia solani</name>
    <dbReference type="NCBI Taxonomy" id="456999"/>
    <lineage>
        <taxon>Eukaryota</taxon>
        <taxon>Fungi</taxon>
        <taxon>Dikarya</taxon>
        <taxon>Basidiomycota</taxon>
        <taxon>Agaricomycotina</taxon>
        <taxon>Agaricomycetes</taxon>
        <taxon>Cantharellales</taxon>
        <taxon>Ceratobasidiaceae</taxon>
        <taxon>Rhizoctonia</taxon>
    </lineage>
</organism>
<evidence type="ECO:0000313" key="14">
    <source>
        <dbReference type="EMBL" id="CAE7144324.1"/>
    </source>
</evidence>
<evidence type="ECO:0000256" key="8">
    <source>
        <dbReference type="ARBA" id="ARBA00023163"/>
    </source>
</evidence>
<dbReference type="InterPro" id="IPR037138">
    <property type="entry name" value="His_deacetylse_dom_sf"/>
</dbReference>
<dbReference type="GO" id="GO:0000118">
    <property type="term" value="C:histone deacetylase complex"/>
    <property type="evidence" value="ECO:0007669"/>
    <property type="project" value="TreeGrafter"/>
</dbReference>
<proteinExistence type="inferred from homology"/>
<keyword evidence="11" id="KW-0472">Membrane</keyword>
<dbReference type="InterPro" id="IPR000286">
    <property type="entry name" value="HDACs"/>
</dbReference>
<keyword evidence="8" id="KW-0804">Transcription</keyword>
<dbReference type="Gene3D" id="3.40.800.20">
    <property type="entry name" value="Histone deacetylase domain"/>
    <property type="match status" value="1"/>
</dbReference>
<feature type="domain" description="Histone deacetylase" evidence="12">
    <location>
        <begin position="72"/>
        <end position="370"/>
    </location>
</feature>
<dbReference type="InterPro" id="IPR023801">
    <property type="entry name" value="His_deacetylse_dom"/>
</dbReference>
<dbReference type="Pfam" id="PF09757">
    <property type="entry name" value="Arb2-like"/>
    <property type="match status" value="1"/>
</dbReference>
<feature type="domain" description="Arb2-like" evidence="13">
    <location>
        <begin position="475"/>
        <end position="691"/>
    </location>
</feature>
<keyword evidence="9" id="KW-0539">Nucleus</keyword>
<dbReference type="GO" id="GO:0040029">
    <property type="term" value="P:epigenetic regulation of gene expression"/>
    <property type="evidence" value="ECO:0007669"/>
    <property type="project" value="TreeGrafter"/>
</dbReference>
<keyword evidence="7" id="KW-0805">Transcription regulation</keyword>
<keyword evidence="6" id="KW-0156">Chromatin regulator</keyword>
<evidence type="ECO:0000256" key="10">
    <source>
        <dbReference type="ARBA" id="ARBA00048287"/>
    </source>
</evidence>
<evidence type="ECO:0000256" key="1">
    <source>
        <dbReference type="ARBA" id="ARBA00004123"/>
    </source>
</evidence>
<comment type="subcellular location">
    <subcellularLocation>
        <location evidence="1">Nucleus</location>
    </subcellularLocation>
</comment>
<evidence type="ECO:0000313" key="15">
    <source>
        <dbReference type="Proteomes" id="UP000663827"/>
    </source>
</evidence>
<keyword evidence="11" id="KW-1133">Transmembrane helix</keyword>
<dbReference type="Pfam" id="PF00850">
    <property type="entry name" value="Hist_deacetyl"/>
    <property type="match status" value="1"/>
</dbReference>
<dbReference type="EC" id="3.5.1.98" evidence="3"/>
<accession>A0A8H3E512</accession>
<keyword evidence="4" id="KW-0678">Repressor</keyword>
<dbReference type="InterPro" id="IPR019154">
    <property type="entry name" value="Arb2-like_domain"/>
</dbReference>
<dbReference type="Proteomes" id="UP000663827">
    <property type="component" value="Unassembled WGS sequence"/>
</dbReference>
<evidence type="ECO:0000256" key="9">
    <source>
        <dbReference type="ARBA" id="ARBA00023242"/>
    </source>
</evidence>